<name>A0ACB5R7A4_9CLOT</name>
<keyword evidence="2" id="KW-1185">Reference proteome</keyword>
<accession>A0ACB5R7A4</accession>
<reference evidence="1" key="1">
    <citation type="journal article" date="2025" name="Int. J. Syst. Evol. Microbiol.">
        <title>Inconstantimicrobium mannanitabidum sp. nov., a novel member of the family Clostridiaceae isolated from anoxic soil under the treatment of reductive soil disinfestation.</title>
        <authorList>
            <person name="Ueki A."/>
            <person name="Tonouchi A."/>
            <person name="Honma S."/>
            <person name="Kaku N."/>
            <person name="Ueki K."/>
        </authorList>
    </citation>
    <scope>NUCLEOTIDE SEQUENCE</scope>
    <source>
        <strain evidence="1">TW13</strain>
    </source>
</reference>
<protein>
    <submittedName>
        <fullName evidence="1">Uncharacterized protein</fullName>
    </submittedName>
</protein>
<proteinExistence type="predicted"/>
<evidence type="ECO:0000313" key="2">
    <source>
        <dbReference type="Proteomes" id="UP001058074"/>
    </source>
</evidence>
<comment type="caution">
    <text evidence="1">The sequence shown here is derived from an EMBL/GenBank/DDBJ whole genome shotgun (WGS) entry which is preliminary data.</text>
</comment>
<organism evidence="1 2">
    <name type="scientific">Inconstantimicrobium mannanitabidum</name>
    <dbReference type="NCBI Taxonomy" id="1604901"/>
    <lineage>
        <taxon>Bacteria</taxon>
        <taxon>Bacillati</taxon>
        <taxon>Bacillota</taxon>
        <taxon>Clostridia</taxon>
        <taxon>Eubacteriales</taxon>
        <taxon>Clostridiaceae</taxon>
        <taxon>Inconstantimicrobium</taxon>
    </lineage>
</organism>
<dbReference type="EMBL" id="BROD01000001">
    <property type="protein sequence ID" value="GKX65070.1"/>
    <property type="molecule type" value="Genomic_DNA"/>
</dbReference>
<sequence length="491" mass="55130">MIFRQKNLKQILIMTIAILILTNSFLFFPKKVAIAEIKNNTDSKNNKVVFGVISDTHIAPKKSNEISRLAKAFEFFNKQKTDAIAVVGDLTDSGKKIDYDIWNSIKKSTVDNIKLVASMGNHEKDTAALFTECTGDKPNANYVINGYHFITLSPGTGPLDLSTGRGQTQGGADYSYVTNWLKTQLDSAVKEDPKKPIFVFFHHPMENTYYTTSDCHGYGLSTGKDDSFNSVFSHYPQVVAFSGHTHAPNNNPTSIWQDGGFTAINTSTLSYAGLEKGMISGSQNPNDAYLVAQAMTVEVNGSRILIHNYNLVTDRYIPQTWEFDVSSPSSFIYTKTRKRKAKLPVFNHRNITINNITDYDATIKFKQATVPPNNIDDIIEAYKFDIINKKTGNLVTSFKNWSKYYLDPVPDSISQNIYSLEPSTEYIVKVYAIDAYDNVSNSNLCITFTTHKSNSINTTPIIYFNVVVLIICFAYLLIKKLRKNTTEHINS</sequence>
<dbReference type="Proteomes" id="UP001058074">
    <property type="component" value="Unassembled WGS sequence"/>
</dbReference>
<gene>
    <name evidence="1" type="ORF">rsdtw13_03280</name>
</gene>
<evidence type="ECO:0000313" key="1">
    <source>
        <dbReference type="EMBL" id="GKX65070.1"/>
    </source>
</evidence>